<dbReference type="EMBL" id="JXLP01000028">
    <property type="protein sequence ID" value="KIL73725.1"/>
    <property type="molecule type" value="Genomic_DNA"/>
</dbReference>
<evidence type="ECO:0008006" key="3">
    <source>
        <dbReference type="Google" id="ProtNLM"/>
    </source>
</evidence>
<protein>
    <recommendedName>
        <fullName evidence="3">Oxidoreductase</fullName>
    </recommendedName>
</protein>
<dbReference type="Proteomes" id="UP000031982">
    <property type="component" value="Unassembled WGS sequence"/>
</dbReference>
<reference evidence="1 2" key="1">
    <citation type="submission" date="2015-01" db="EMBL/GenBank/DDBJ databases">
        <title>Genome Assembly of Bacillus badius MTCC 1458.</title>
        <authorList>
            <person name="Verma A."/>
            <person name="Khatri I."/>
            <person name="Mual P."/>
            <person name="Subramanian S."/>
            <person name="Krishnamurthi S."/>
        </authorList>
    </citation>
    <scope>NUCLEOTIDE SEQUENCE [LARGE SCALE GENOMIC DNA]</scope>
    <source>
        <strain evidence="1 2">MTCC 1458</strain>
    </source>
</reference>
<gene>
    <name evidence="1" type="ORF">SD77_3002</name>
</gene>
<keyword evidence="2" id="KW-1185">Reference proteome</keyword>
<accession>A0ABR5AP31</accession>
<organism evidence="1 2">
    <name type="scientific">Bacillus badius</name>
    <dbReference type="NCBI Taxonomy" id="1455"/>
    <lineage>
        <taxon>Bacteria</taxon>
        <taxon>Bacillati</taxon>
        <taxon>Bacillota</taxon>
        <taxon>Bacilli</taxon>
        <taxon>Bacillales</taxon>
        <taxon>Bacillaceae</taxon>
        <taxon>Pseudobacillus</taxon>
    </lineage>
</organism>
<sequence length="65" mass="7350">MCFDTKNGPVYEPENQLLNGLYQALKKHAPTIEGSPLFEDLLNVYEALEIDLKEENKNGKTIKIA</sequence>
<dbReference type="RefSeq" id="WP_041114568.1">
    <property type="nucleotide sequence ID" value="NZ_JARTHD010000005.1"/>
</dbReference>
<evidence type="ECO:0000313" key="2">
    <source>
        <dbReference type="Proteomes" id="UP000031982"/>
    </source>
</evidence>
<comment type="caution">
    <text evidence="1">The sequence shown here is derived from an EMBL/GenBank/DDBJ whole genome shotgun (WGS) entry which is preliminary data.</text>
</comment>
<proteinExistence type="predicted"/>
<name>A0ABR5AP31_BACBA</name>
<evidence type="ECO:0000313" key="1">
    <source>
        <dbReference type="EMBL" id="KIL73725.1"/>
    </source>
</evidence>